<evidence type="ECO:0000313" key="3">
    <source>
        <dbReference type="EMBL" id="SDS04425.1"/>
    </source>
</evidence>
<dbReference type="AlphaFoldDB" id="A0A1H1P072"/>
<protein>
    <submittedName>
        <fullName evidence="3">Uncharacterized protein</fullName>
    </submittedName>
</protein>
<sequence>MEPNPLLPSIPVLIAIVGGVVILVSVIVIVVGARRAKRRGSVPPSRESHNPGSGHHDEG</sequence>
<name>A0A1H1P072_9MICO</name>
<evidence type="ECO:0000256" key="2">
    <source>
        <dbReference type="SAM" id="Phobius"/>
    </source>
</evidence>
<keyword evidence="2" id="KW-0472">Membrane</keyword>
<dbReference type="RefSeq" id="WP_060923090.1">
    <property type="nucleotide sequence ID" value="NZ_JALXUB010000026.1"/>
</dbReference>
<feature type="transmembrane region" description="Helical" evidence="2">
    <location>
        <begin position="12"/>
        <end position="33"/>
    </location>
</feature>
<evidence type="ECO:0000313" key="4">
    <source>
        <dbReference type="Proteomes" id="UP000182126"/>
    </source>
</evidence>
<keyword evidence="2" id="KW-1133">Transmembrane helix</keyword>
<dbReference type="GeneID" id="36299818"/>
<feature type="compositionally biased region" description="Basic and acidic residues" evidence="1">
    <location>
        <begin position="46"/>
        <end position="59"/>
    </location>
</feature>
<organism evidence="3 4">
    <name type="scientific">Microbacterium paraoxydans</name>
    <dbReference type="NCBI Taxonomy" id="199592"/>
    <lineage>
        <taxon>Bacteria</taxon>
        <taxon>Bacillati</taxon>
        <taxon>Actinomycetota</taxon>
        <taxon>Actinomycetes</taxon>
        <taxon>Micrococcales</taxon>
        <taxon>Microbacteriaceae</taxon>
        <taxon>Microbacterium</taxon>
    </lineage>
</organism>
<dbReference type="Proteomes" id="UP000182126">
    <property type="component" value="Chromosome I"/>
</dbReference>
<evidence type="ECO:0000256" key="1">
    <source>
        <dbReference type="SAM" id="MobiDB-lite"/>
    </source>
</evidence>
<feature type="region of interest" description="Disordered" evidence="1">
    <location>
        <begin position="35"/>
        <end position="59"/>
    </location>
</feature>
<keyword evidence="2" id="KW-0812">Transmembrane</keyword>
<proteinExistence type="predicted"/>
<reference evidence="3 4" key="1">
    <citation type="submission" date="2016-10" db="EMBL/GenBank/DDBJ databases">
        <authorList>
            <person name="de Groot N.N."/>
        </authorList>
    </citation>
    <scope>NUCLEOTIDE SEQUENCE [LARGE SCALE GENOMIC DNA]</scope>
    <source>
        <strain evidence="3 4">DSM 15019</strain>
    </source>
</reference>
<gene>
    <name evidence="3" type="ORF">SAMN04489809_0953</name>
</gene>
<accession>A0A1H1P072</accession>
<dbReference type="EMBL" id="LT629770">
    <property type="protein sequence ID" value="SDS04425.1"/>
    <property type="molecule type" value="Genomic_DNA"/>
</dbReference>